<sequence>MLNNYVQINSRENSDHLFELLTDLNHTNDFYDVNVTQKVIPRQIDRLYLLSNNREIMKWRKESKYEWKFATKEVIYPNSYLTDVEKWIYSCKKKYPFIYDDDDNLINLALNVNLQQDYFVPVEQNIQ</sequence>
<accession>A0A8H3LT86</accession>
<proteinExistence type="predicted"/>
<evidence type="ECO:0000313" key="1">
    <source>
        <dbReference type="EMBL" id="GES90899.1"/>
    </source>
</evidence>
<dbReference type="AlphaFoldDB" id="A0A8H3LT86"/>
<protein>
    <submittedName>
        <fullName evidence="1">Uncharacterized protein</fullName>
    </submittedName>
</protein>
<comment type="caution">
    <text evidence="1">The sequence shown here is derived from an EMBL/GenBank/DDBJ whole genome shotgun (WGS) entry which is preliminary data.</text>
</comment>
<evidence type="ECO:0000313" key="2">
    <source>
        <dbReference type="Proteomes" id="UP000615446"/>
    </source>
</evidence>
<name>A0A8H3LT86_9GLOM</name>
<gene>
    <name evidence="1" type="ORF">RCL2_001772900</name>
</gene>
<dbReference type="Proteomes" id="UP000615446">
    <property type="component" value="Unassembled WGS sequence"/>
</dbReference>
<reference evidence="1" key="1">
    <citation type="submission" date="2019-10" db="EMBL/GenBank/DDBJ databases">
        <title>Conservation and host-specific expression of non-tandemly repeated heterogenous ribosome RNA gene in arbuscular mycorrhizal fungi.</title>
        <authorList>
            <person name="Maeda T."/>
            <person name="Kobayashi Y."/>
            <person name="Nakagawa T."/>
            <person name="Ezawa T."/>
            <person name="Yamaguchi K."/>
            <person name="Bino T."/>
            <person name="Nishimoto Y."/>
            <person name="Shigenobu S."/>
            <person name="Kawaguchi M."/>
        </authorList>
    </citation>
    <scope>NUCLEOTIDE SEQUENCE</scope>
    <source>
        <strain evidence="1">HR1</strain>
    </source>
</reference>
<dbReference type="OrthoDB" id="3262412at2759"/>
<organism evidence="1 2">
    <name type="scientific">Rhizophagus clarus</name>
    <dbReference type="NCBI Taxonomy" id="94130"/>
    <lineage>
        <taxon>Eukaryota</taxon>
        <taxon>Fungi</taxon>
        <taxon>Fungi incertae sedis</taxon>
        <taxon>Mucoromycota</taxon>
        <taxon>Glomeromycotina</taxon>
        <taxon>Glomeromycetes</taxon>
        <taxon>Glomerales</taxon>
        <taxon>Glomeraceae</taxon>
        <taxon>Rhizophagus</taxon>
    </lineage>
</organism>
<dbReference type="EMBL" id="BLAL01000197">
    <property type="protein sequence ID" value="GES90899.1"/>
    <property type="molecule type" value="Genomic_DNA"/>
</dbReference>